<dbReference type="Gene3D" id="3.40.640.10">
    <property type="entry name" value="Type I PLP-dependent aspartate aminotransferase-like (Major domain)"/>
    <property type="match status" value="1"/>
</dbReference>
<dbReference type="OrthoDB" id="2161780at2759"/>
<dbReference type="InterPro" id="IPR015424">
    <property type="entry name" value="PyrdxlP-dep_Trfase"/>
</dbReference>
<keyword evidence="7" id="KW-1185">Reference proteome</keyword>
<dbReference type="InterPro" id="IPR002129">
    <property type="entry name" value="PyrdxlP-dep_de-COase"/>
</dbReference>
<dbReference type="Pfam" id="PF00282">
    <property type="entry name" value="Pyridoxal_deC"/>
    <property type="match status" value="1"/>
</dbReference>
<evidence type="ECO:0000313" key="6">
    <source>
        <dbReference type="EMBL" id="KAE9407609.1"/>
    </source>
</evidence>
<organism evidence="6 7">
    <name type="scientific">Gymnopus androsaceus JB14</name>
    <dbReference type="NCBI Taxonomy" id="1447944"/>
    <lineage>
        <taxon>Eukaryota</taxon>
        <taxon>Fungi</taxon>
        <taxon>Dikarya</taxon>
        <taxon>Basidiomycota</taxon>
        <taxon>Agaricomycotina</taxon>
        <taxon>Agaricomycetes</taxon>
        <taxon>Agaricomycetidae</taxon>
        <taxon>Agaricales</taxon>
        <taxon>Marasmiineae</taxon>
        <taxon>Omphalotaceae</taxon>
        <taxon>Gymnopus</taxon>
    </lineage>
</organism>
<evidence type="ECO:0000256" key="3">
    <source>
        <dbReference type="ARBA" id="ARBA00023239"/>
    </source>
</evidence>
<reference evidence="6" key="1">
    <citation type="journal article" date="2019" name="Environ. Microbiol.">
        <title>Fungal ecological strategies reflected in gene transcription - a case study of two litter decomposers.</title>
        <authorList>
            <person name="Barbi F."/>
            <person name="Kohler A."/>
            <person name="Barry K."/>
            <person name="Baskaran P."/>
            <person name="Daum C."/>
            <person name="Fauchery L."/>
            <person name="Ihrmark K."/>
            <person name="Kuo A."/>
            <person name="LaButti K."/>
            <person name="Lipzen A."/>
            <person name="Morin E."/>
            <person name="Grigoriev I.V."/>
            <person name="Henrissat B."/>
            <person name="Lindahl B."/>
            <person name="Martin F."/>
        </authorList>
    </citation>
    <scope>NUCLEOTIDE SEQUENCE</scope>
    <source>
        <strain evidence="6">JB14</strain>
    </source>
</reference>
<name>A0A6A4IAN2_9AGAR</name>
<dbReference type="PANTHER" id="PTHR42735">
    <property type="match status" value="1"/>
</dbReference>
<dbReference type="GO" id="GO:0016740">
    <property type="term" value="F:transferase activity"/>
    <property type="evidence" value="ECO:0007669"/>
    <property type="project" value="UniProtKB-KW"/>
</dbReference>
<comment type="cofactor">
    <cofactor evidence="1 4">
        <name>pyridoxal 5'-phosphate</name>
        <dbReference type="ChEBI" id="CHEBI:597326"/>
    </cofactor>
</comment>
<dbReference type="InterPro" id="IPR015421">
    <property type="entry name" value="PyrdxlP-dep_Trfase_major"/>
</dbReference>
<keyword evidence="6" id="KW-0808">Transferase</keyword>
<dbReference type="Proteomes" id="UP000799118">
    <property type="component" value="Unassembled WGS sequence"/>
</dbReference>
<dbReference type="InterPro" id="IPR050477">
    <property type="entry name" value="GrpII_AminoAcid_Decarb"/>
</dbReference>
<feature type="modified residue" description="N6-(pyridoxal phosphate)lysine" evidence="4">
    <location>
        <position position="434"/>
    </location>
</feature>
<gene>
    <name evidence="6" type="ORF">BT96DRAFT_933354</name>
</gene>
<dbReference type="GO" id="GO:0019752">
    <property type="term" value="P:carboxylic acid metabolic process"/>
    <property type="evidence" value="ECO:0007669"/>
    <property type="project" value="InterPro"/>
</dbReference>
<evidence type="ECO:0000256" key="1">
    <source>
        <dbReference type="ARBA" id="ARBA00001933"/>
    </source>
</evidence>
<proteinExistence type="predicted"/>
<feature type="region of interest" description="Disordered" evidence="5">
    <location>
        <begin position="966"/>
        <end position="1029"/>
    </location>
</feature>
<protein>
    <submittedName>
        <fullName evidence="6">PLP-dependent transferase</fullName>
    </submittedName>
</protein>
<dbReference type="GO" id="GO:0030170">
    <property type="term" value="F:pyridoxal phosphate binding"/>
    <property type="evidence" value="ECO:0007669"/>
    <property type="project" value="InterPro"/>
</dbReference>
<sequence>MFQQSDEPHFGSPSRFHVPSTNDHSAVAAHFIGPKCENMDIMMNAINYIFHRQKEHRLSYHGEDPSFISEEMRSSKAFQDATEQMYNMISNLTELLTDHSVPFFSPRYSAHMCMENSMPAILGYIATMLYNPNNVAFEASPITTLLEITVGQQMCAMLGYKTDVQDDASFAPWGHIASGGSIANLESMCIRNAVDEGPFQFISDTFTVKTCQDEEKLFASLNTWELLNLKLSTILEIPQRLFKEYGISPVYFNKVMNGYSIQTVSTKALESKFQITAHPRYYVSSTKHYSWPKSAALCGIGSQNIINVPVDREARMNTLELRKLLEESYQNQTPVYAVVGVIGTTEEGAVDPLGEILDLRKEYERKGMSFLVHADAAWGGYFSSLIRQSPPGAYIPETRRRHAVDVPHVALRETIADELRNLQYADSITLDPHKSGYVPYPAGGLCYRDGRMRYALSWTAPYINTGSTDSIGTYGVEGSKPGASAAAVWMSHESLGLHQNGLGILLGEAAFTCRRFASFWTAMSTDEDSFIIKSLNLLPSEKEETPDPKMIEEERRFIRENILGKSNESIAANPATMKMLNQLGSDLNINAFACNFRLRDGTINTNVEEANYMNRLEDYGECVKHFKMRLGLHGPEDLFVMRNVVMSPFSTAHDYLDNLISIFKGILEEEVENVRHRNEIMADTHTFQMQGTDKLHLVYLPHFHKAAGRQQLIVSSRRIHLRSWISTKPSCRRNPGQVVFLRNKVPATIQDIIGQKSFDAVISYDGGVTFESDSFRVENIQVEILRELGSQAQSATYPSGFCPFYLYGTPTEAHIDHMLLRHPNAQLSAANVKLDVDPPVSLSGGRYNHILLLEGIHEESMQPFPTAKDRTSMKDRFFFSSGRKLKVSIHENIFSSSNKPIDLARLPLDNPLSRGTITLGHCVFVDSENLNYENMAEPVPFRYSGHKMNLESKEQWTMRISDRLGITPAGEVPQGTPSSHPPKPEANQAPTRSFGGGGGFGLSLPPLLGGSGRPPPPGGSQQDVGGSGFNVDWSLTLV</sequence>
<keyword evidence="2 4" id="KW-0663">Pyridoxal phosphate</keyword>
<accession>A0A6A4IAN2</accession>
<dbReference type="SUPFAM" id="SSF53383">
    <property type="entry name" value="PLP-dependent transferases"/>
    <property type="match status" value="1"/>
</dbReference>
<dbReference type="GO" id="GO:0016830">
    <property type="term" value="F:carbon-carbon lyase activity"/>
    <property type="evidence" value="ECO:0007669"/>
    <property type="project" value="InterPro"/>
</dbReference>
<dbReference type="AlphaFoldDB" id="A0A6A4IAN2"/>
<dbReference type="EMBL" id="ML769395">
    <property type="protein sequence ID" value="KAE9407609.1"/>
    <property type="molecule type" value="Genomic_DNA"/>
</dbReference>
<evidence type="ECO:0000313" key="7">
    <source>
        <dbReference type="Proteomes" id="UP000799118"/>
    </source>
</evidence>
<keyword evidence="3" id="KW-0456">Lyase</keyword>
<evidence type="ECO:0000256" key="4">
    <source>
        <dbReference type="PIRSR" id="PIRSR602129-50"/>
    </source>
</evidence>
<evidence type="ECO:0000256" key="2">
    <source>
        <dbReference type="ARBA" id="ARBA00022898"/>
    </source>
</evidence>
<evidence type="ECO:0000256" key="5">
    <source>
        <dbReference type="SAM" id="MobiDB-lite"/>
    </source>
</evidence>
<dbReference type="PANTHER" id="PTHR42735:SF4">
    <property type="entry name" value="PYRIDOXAL PHOSPHATE-DEPENDENT DECARBOXYLASE FAMILY PROTEIN"/>
    <property type="match status" value="1"/>
</dbReference>